<sequence>MDRGVGVDVQDALGALDGQLFALQRLEGLQRLLGGAGQEGGVPLVGGVVTLDEGTNVDAALPLPPR</sequence>
<accession>A0A1R4JQS2</accession>
<gene>
    <name evidence="1" type="ORF">FM114_08965</name>
</gene>
<protein>
    <submittedName>
        <fullName evidence="1">Uncharacterized protein</fullName>
    </submittedName>
</protein>
<organism evidence="1 2">
    <name type="scientific">Luteococcus japonicus LSP_Lj1</name>
    <dbReference type="NCBI Taxonomy" id="1255658"/>
    <lineage>
        <taxon>Bacteria</taxon>
        <taxon>Bacillati</taxon>
        <taxon>Actinomycetota</taxon>
        <taxon>Actinomycetes</taxon>
        <taxon>Propionibacteriales</taxon>
        <taxon>Propionibacteriaceae</taxon>
        <taxon>Luteococcus</taxon>
    </lineage>
</organism>
<proteinExistence type="predicted"/>
<reference evidence="1 2" key="1">
    <citation type="submission" date="2017-02" db="EMBL/GenBank/DDBJ databases">
        <authorList>
            <person name="Peterson S.W."/>
        </authorList>
    </citation>
    <scope>NUCLEOTIDE SEQUENCE [LARGE SCALE GENOMIC DNA]</scope>
    <source>
        <strain evidence="1 2">LSP_Lj1</strain>
    </source>
</reference>
<evidence type="ECO:0000313" key="2">
    <source>
        <dbReference type="Proteomes" id="UP000188342"/>
    </source>
</evidence>
<dbReference type="STRING" id="1255658.FM114_08965"/>
<name>A0A1R4JQS2_9ACTN</name>
<dbReference type="EMBL" id="FUKQ01000035">
    <property type="protein sequence ID" value="SJN34420.1"/>
    <property type="molecule type" value="Genomic_DNA"/>
</dbReference>
<keyword evidence="2" id="KW-1185">Reference proteome</keyword>
<dbReference type="Proteomes" id="UP000188342">
    <property type="component" value="Unassembled WGS sequence"/>
</dbReference>
<evidence type="ECO:0000313" key="1">
    <source>
        <dbReference type="EMBL" id="SJN34420.1"/>
    </source>
</evidence>
<dbReference type="AlphaFoldDB" id="A0A1R4JQS2"/>